<dbReference type="AlphaFoldDB" id="A0A3M0I2Q1"/>
<dbReference type="Proteomes" id="UP000270471">
    <property type="component" value="Unassembled WGS sequence"/>
</dbReference>
<dbReference type="GO" id="GO:0005509">
    <property type="term" value="F:calcium ion binding"/>
    <property type="evidence" value="ECO:0007669"/>
    <property type="project" value="InterPro"/>
</dbReference>
<evidence type="ECO:0000313" key="3">
    <source>
        <dbReference type="Proteomes" id="UP000270471"/>
    </source>
</evidence>
<dbReference type="Pfam" id="PF13202">
    <property type="entry name" value="EF-hand_5"/>
    <property type="match status" value="2"/>
</dbReference>
<gene>
    <name evidence="2" type="ORF">CTZ28_28375</name>
</gene>
<dbReference type="InterPro" id="IPR002048">
    <property type="entry name" value="EF_hand_dom"/>
</dbReference>
<dbReference type="EMBL" id="PENI01000021">
    <property type="protein sequence ID" value="RMB82728.1"/>
    <property type="molecule type" value="Genomic_DNA"/>
</dbReference>
<dbReference type="InterPro" id="IPR011992">
    <property type="entry name" value="EF-hand-dom_pair"/>
</dbReference>
<dbReference type="OrthoDB" id="7356823at2"/>
<keyword evidence="3" id="KW-1185">Reference proteome</keyword>
<feature type="domain" description="EF-hand" evidence="1">
    <location>
        <begin position="101"/>
        <end position="136"/>
    </location>
</feature>
<dbReference type="SUPFAM" id="SSF47473">
    <property type="entry name" value="EF-hand"/>
    <property type="match status" value="1"/>
</dbReference>
<reference evidence="2 3" key="1">
    <citation type="submission" date="2017-11" db="EMBL/GenBank/DDBJ databases">
        <title>Draft genome of actinobacteria isolated from guarana (Paullinia cupana (Mart.) Ducke.</title>
        <authorList>
            <person name="Siqueira K.A."/>
            <person name="Liotti R.G."/>
            <person name="Mendes T.A.O."/>
            <person name="Soares M.A."/>
        </authorList>
    </citation>
    <scope>NUCLEOTIDE SEQUENCE [LARGE SCALE GENOMIC DNA]</scope>
    <source>
        <strain evidence="2 3">193</strain>
    </source>
</reference>
<accession>A0A3M0I2Q1</accession>
<protein>
    <submittedName>
        <fullName evidence="2">Signal transduction protein</fullName>
    </submittedName>
</protein>
<dbReference type="RefSeq" id="WP_121892642.1">
    <property type="nucleotide sequence ID" value="NZ_PENI01000021.1"/>
</dbReference>
<dbReference type="PROSITE" id="PS50222">
    <property type="entry name" value="EF_HAND_2"/>
    <property type="match status" value="1"/>
</dbReference>
<proteinExistence type="predicted"/>
<dbReference type="SMART" id="SM00054">
    <property type="entry name" value="EFh"/>
    <property type="match status" value="2"/>
</dbReference>
<evidence type="ECO:0000313" key="2">
    <source>
        <dbReference type="EMBL" id="RMB82728.1"/>
    </source>
</evidence>
<comment type="caution">
    <text evidence="2">The sequence shown here is derived from an EMBL/GenBank/DDBJ whole genome shotgun (WGS) entry which is preliminary data.</text>
</comment>
<sequence>MTNSVQLDRIQKRFDGWDVNGDGRIDRSDCDAESQRILHAFGEVPASPRGRALTDAYRGMWNFFADHAGIDQENGRLTREQFNDICRQHVLKNGGAGFSKVVKPAIKAMIQLADADDDGGISQAEFKTWLDAMRVENIDPADAFRQIHANGDEQLSVDEDDQLSVDDLVRAVRAYHMGEIDVPLLGR</sequence>
<dbReference type="Gene3D" id="1.10.238.10">
    <property type="entry name" value="EF-hand"/>
    <property type="match status" value="1"/>
</dbReference>
<organism evidence="2 3">
    <name type="scientific">Streptomyces shenzhenensis</name>
    <dbReference type="NCBI Taxonomy" id="943815"/>
    <lineage>
        <taxon>Bacteria</taxon>
        <taxon>Bacillati</taxon>
        <taxon>Actinomycetota</taxon>
        <taxon>Actinomycetes</taxon>
        <taxon>Kitasatosporales</taxon>
        <taxon>Streptomycetaceae</taxon>
        <taxon>Streptomyces</taxon>
    </lineage>
</organism>
<evidence type="ECO:0000259" key="1">
    <source>
        <dbReference type="PROSITE" id="PS50222"/>
    </source>
</evidence>
<name>A0A3M0I2Q1_9ACTN</name>